<dbReference type="SUPFAM" id="SSF109604">
    <property type="entry name" value="HD-domain/PDEase-like"/>
    <property type="match status" value="1"/>
</dbReference>
<organism evidence="2 3">
    <name type="scientific">Methanocorpusculum petauri</name>
    <dbReference type="NCBI Taxonomy" id="3002863"/>
    <lineage>
        <taxon>Archaea</taxon>
        <taxon>Methanobacteriati</taxon>
        <taxon>Methanobacteriota</taxon>
        <taxon>Stenosarchaea group</taxon>
        <taxon>Methanomicrobia</taxon>
        <taxon>Methanomicrobiales</taxon>
        <taxon>Methanocorpusculaceae</taxon>
        <taxon>Methanocorpusculum</taxon>
    </lineage>
</organism>
<reference evidence="2" key="1">
    <citation type="submission" date="2022-12" db="EMBL/GenBank/DDBJ databases">
        <title>Isolation and characterisation of novel Methanocorpusculum spp. from native Australian herbivores indicates the genus is ancestrally host-associated.</title>
        <authorList>
            <person name="Volmer J.G."/>
            <person name="Soo R.M."/>
            <person name="Evans P.N."/>
            <person name="Hoedt E.C."/>
            <person name="Astorga Alsina A.L."/>
            <person name="Woodcroft B.J."/>
            <person name="Tyson G.W."/>
            <person name="Hugenholtz P."/>
            <person name="Morrison M."/>
        </authorList>
    </citation>
    <scope>NUCLEOTIDE SEQUENCE</scope>
    <source>
        <strain evidence="2">MG</strain>
    </source>
</reference>
<dbReference type="SMART" id="SM00471">
    <property type="entry name" value="HDc"/>
    <property type="match status" value="1"/>
</dbReference>
<name>A0ABT4IFY7_9EURY</name>
<protein>
    <submittedName>
        <fullName evidence="2">HD domain-containing protein</fullName>
    </submittedName>
</protein>
<sequence>MNPADVSAAVRDHVRSVSLGEATGHDWWHVSRVAGLSAKICEAEGGDPLRVELTALLHDVFDEKFYSGDAETALSGLVDQLGVRSALPDEVWDGIIYDILHLGFKGGFDQTPLSLEGQIVQDADRLDAIGAIGIARAFAYGGAKGRELYNPDEGVVTVTTAAEYRTGSRHTVNHFSEKLLLLRDRMNTDTAREIAQRRHRFMEEYLAEFFAEWEDAVSYNRRDPDERDGK</sequence>
<accession>A0ABT4IFY7</accession>
<dbReference type="PANTHER" id="PTHR33594:SF1">
    <property type="entry name" value="HD_PDEASE DOMAIN-CONTAINING PROTEIN"/>
    <property type="match status" value="1"/>
</dbReference>
<gene>
    <name evidence="2" type="ORF">O0S10_05320</name>
</gene>
<dbReference type="CDD" id="cd00077">
    <property type="entry name" value="HDc"/>
    <property type="match status" value="1"/>
</dbReference>
<keyword evidence="3" id="KW-1185">Reference proteome</keyword>
<proteinExistence type="predicted"/>
<dbReference type="PANTHER" id="PTHR33594">
    <property type="entry name" value="SUPERFAMILY HYDROLASE, PUTATIVE (AFU_ORTHOLOGUE AFUA_1G03035)-RELATED"/>
    <property type="match status" value="1"/>
</dbReference>
<comment type="caution">
    <text evidence="2">The sequence shown here is derived from an EMBL/GenBank/DDBJ whole genome shotgun (WGS) entry which is preliminary data.</text>
</comment>
<dbReference type="Proteomes" id="UP001141422">
    <property type="component" value="Unassembled WGS sequence"/>
</dbReference>
<dbReference type="Gene3D" id="1.10.3210.50">
    <property type="match status" value="1"/>
</dbReference>
<evidence type="ECO:0000313" key="2">
    <source>
        <dbReference type="EMBL" id="MCZ0860650.1"/>
    </source>
</evidence>
<dbReference type="InterPro" id="IPR003607">
    <property type="entry name" value="HD/PDEase_dom"/>
</dbReference>
<dbReference type="Pfam" id="PF01966">
    <property type="entry name" value="HD"/>
    <property type="match status" value="1"/>
</dbReference>
<evidence type="ECO:0000259" key="1">
    <source>
        <dbReference type="SMART" id="SM00471"/>
    </source>
</evidence>
<evidence type="ECO:0000313" key="3">
    <source>
        <dbReference type="Proteomes" id="UP001141422"/>
    </source>
</evidence>
<dbReference type="InterPro" id="IPR006674">
    <property type="entry name" value="HD_domain"/>
</dbReference>
<dbReference type="RefSeq" id="WP_268924860.1">
    <property type="nucleotide sequence ID" value="NZ_JAPTGB010000009.1"/>
</dbReference>
<dbReference type="EMBL" id="JAPTGB010000009">
    <property type="protein sequence ID" value="MCZ0860650.1"/>
    <property type="molecule type" value="Genomic_DNA"/>
</dbReference>
<feature type="domain" description="HD/PDEase" evidence="1">
    <location>
        <begin position="22"/>
        <end position="138"/>
    </location>
</feature>